<evidence type="ECO:0000259" key="3">
    <source>
        <dbReference type="Pfam" id="PF22974"/>
    </source>
</evidence>
<feature type="domain" description="DUF7029" evidence="3">
    <location>
        <begin position="94"/>
        <end position="189"/>
    </location>
</feature>
<name>A0A6A6QXE9_9PEZI</name>
<feature type="signal peptide" evidence="2">
    <location>
        <begin position="1"/>
        <end position="24"/>
    </location>
</feature>
<reference evidence="4" key="1">
    <citation type="journal article" date="2020" name="Stud. Mycol.">
        <title>101 Dothideomycetes genomes: a test case for predicting lifestyles and emergence of pathogens.</title>
        <authorList>
            <person name="Haridas S."/>
            <person name="Albert R."/>
            <person name="Binder M."/>
            <person name="Bloem J."/>
            <person name="Labutti K."/>
            <person name="Salamov A."/>
            <person name="Andreopoulos B."/>
            <person name="Baker S."/>
            <person name="Barry K."/>
            <person name="Bills G."/>
            <person name="Bluhm B."/>
            <person name="Cannon C."/>
            <person name="Castanera R."/>
            <person name="Culley D."/>
            <person name="Daum C."/>
            <person name="Ezra D."/>
            <person name="Gonzalez J."/>
            <person name="Henrissat B."/>
            <person name="Kuo A."/>
            <person name="Liang C."/>
            <person name="Lipzen A."/>
            <person name="Lutzoni F."/>
            <person name="Magnuson J."/>
            <person name="Mondo S."/>
            <person name="Nolan M."/>
            <person name="Ohm R."/>
            <person name="Pangilinan J."/>
            <person name="Park H.-J."/>
            <person name="Ramirez L."/>
            <person name="Alfaro M."/>
            <person name="Sun H."/>
            <person name="Tritt A."/>
            <person name="Yoshinaga Y."/>
            <person name="Zwiers L.-H."/>
            <person name="Turgeon B."/>
            <person name="Goodwin S."/>
            <person name="Spatafora J."/>
            <person name="Crous P."/>
            <person name="Grigoriev I."/>
        </authorList>
    </citation>
    <scope>NUCLEOTIDE SEQUENCE</scope>
    <source>
        <strain evidence="4">CBS 269.34</strain>
    </source>
</reference>
<dbReference type="OrthoDB" id="5382170at2759"/>
<keyword evidence="2" id="KW-0732">Signal</keyword>
<feature type="chain" id="PRO_5025355094" description="DUF7029 domain-containing protein" evidence="2">
    <location>
        <begin position="25"/>
        <end position="663"/>
    </location>
</feature>
<dbReference type="AlphaFoldDB" id="A0A6A6QXE9"/>
<proteinExistence type="predicted"/>
<sequence>MPSSTLRALLLLFLSLFTPCGVFATPSPIQAEPYSPRGHSSPPSRQLKAVSRRSDISRRDHQIQRRFTAELRYGERENHYGDSAFVSSVQIISQASILVLEDIEQFLSHVHCTESTIELRFDSPKDAEATKHACHHEDGAYAVTSHFTCNAEGERSVYKIHSSTVSEDGLSLVMEITRTPFKEAFQTFEIEFGNTNEPHLFRRHDRVLRRESPFSTTTESHVDRTIHITSTRLHTITSTITSAPNITSMSSIVVPSTAASTATSAAINLSFQELDTTFPTIPNNPLSQLPFTIGCKNCTTNGFLVLSSGKFAFDFNVLDGDGGPFDIIQAGTITLQLNDFFAHVELSSQPSHSAAFQHSLFTAPVVGFVIPGIGQAGIAFEALVAIEFKITGAVPTGSSIQIDFGNLTQSSMKGFEATTTLLPFSFNTTDISLSVTAAFRPTIPIGFSFSQPTIGDLTAEVSAFIDLPSLSATISTLSTNSTDAACNPFNTTNSTTPAAYSNSTLPASTINDVLHNLGPLILIEPAVGLDLIVGADFEAQLGKLAVPPVQTALTVFATSFALPTACLAGAAGFSPAAAVFAAATRSIVASEAAKASACSVSASLAAAASASEKQKGQATGAASPTQSGSGGERAVGGWVRGEVRVGDVALLSLMGVAVGMVLL</sequence>
<evidence type="ECO:0000313" key="5">
    <source>
        <dbReference type="Proteomes" id="UP000799750"/>
    </source>
</evidence>
<gene>
    <name evidence="4" type="ORF">BU16DRAFT_618475</name>
</gene>
<feature type="region of interest" description="Disordered" evidence="1">
    <location>
        <begin position="615"/>
        <end position="634"/>
    </location>
</feature>
<dbReference type="Pfam" id="PF22974">
    <property type="entry name" value="DUF7029"/>
    <property type="match status" value="1"/>
</dbReference>
<keyword evidence="5" id="KW-1185">Reference proteome</keyword>
<organism evidence="4 5">
    <name type="scientific">Lophium mytilinum</name>
    <dbReference type="NCBI Taxonomy" id="390894"/>
    <lineage>
        <taxon>Eukaryota</taxon>
        <taxon>Fungi</taxon>
        <taxon>Dikarya</taxon>
        <taxon>Ascomycota</taxon>
        <taxon>Pezizomycotina</taxon>
        <taxon>Dothideomycetes</taxon>
        <taxon>Pleosporomycetidae</taxon>
        <taxon>Mytilinidiales</taxon>
        <taxon>Mytilinidiaceae</taxon>
        <taxon>Lophium</taxon>
    </lineage>
</organism>
<accession>A0A6A6QXE9</accession>
<feature type="region of interest" description="Disordered" evidence="1">
    <location>
        <begin position="31"/>
        <end position="58"/>
    </location>
</feature>
<dbReference type="EMBL" id="MU004189">
    <property type="protein sequence ID" value="KAF2495717.1"/>
    <property type="molecule type" value="Genomic_DNA"/>
</dbReference>
<protein>
    <recommendedName>
        <fullName evidence="3">DUF7029 domain-containing protein</fullName>
    </recommendedName>
</protein>
<evidence type="ECO:0000256" key="1">
    <source>
        <dbReference type="SAM" id="MobiDB-lite"/>
    </source>
</evidence>
<evidence type="ECO:0000313" key="4">
    <source>
        <dbReference type="EMBL" id="KAF2495717.1"/>
    </source>
</evidence>
<evidence type="ECO:0000256" key="2">
    <source>
        <dbReference type="SAM" id="SignalP"/>
    </source>
</evidence>
<dbReference type="Proteomes" id="UP000799750">
    <property type="component" value="Unassembled WGS sequence"/>
</dbReference>
<feature type="compositionally biased region" description="Polar residues" evidence="1">
    <location>
        <begin position="616"/>
        <end position="627"/>
    </location>
</feature>
<dbReference type="InterPro" id="IPR054293">
    <property type="entry name" value="DUF7029"/>
</dbReference>